<dbReference type="AlphaFoldDB" id="A0AA92X3U0"/>
<gene>
    <name evidence="1" type="ORF">D4100_18150</name>
</gene>
<name>A0AA92X3U0_9GAMM</name>
<sequence>MPGCRHLLQYPAGLSGLAALFCIESPPCAP</sequence>
<evidence type="ECO:0000313" key="2">
    <source>
        <dbReference type="Proteomes" id="UP000284338"/>
    </source>
</evidence>
<comment type="caution">
    <text evidence="1">The sequence shown here is derived from an EMBL/GenBank/DDBJ whole genome shotgun (WGS) entry which is preliminary data.</text>
</comment>
<proteinExistence type="predicted"/>
<dbReference type="EMBL" id="QYYG01000006">
    <property type="protein sequence ID" value="RJF54412.1"/>
    <property type="molecule type" value="Genomic_DNA"/>
</dbReference>
<keyword evidence="2" id="KW-1185">Reference proteome</keyword>
<reference evidence="1 2" key="1">
    <citation type="submission" date="2018-09" db="EMBL/GenBank/DDBJ databases">
        <title>Draft genome of a novel serratia sp. strain with antifungal activity.</title>
        <authorList>
            <person name="Dichmann S.I."/>
            <person name="Park B.P."/>
            <person name="Pathiraja D."/>
            <person name="Choi I.-G."/>
            <person name="Stougaard P."/>
            <person name="Hennessy R.C."/>
        </authorList>
    </citation>
    <scope>NUCLEOTIDE SEQUENCE [LARGE SCALE GENOMIC DNA]</scope>
    <source>
        <strain evidence="1 2">S40</strain>
    </source>
</reference>
<accession>A0AA92X3U0</accession>
<organism evidence="1 2">
    <name type="scientific">Serratia inhibens</name>
    <dbReference type="NCBI Taxonomy" id="2338073"/>
    <lineage>
        <taxon>Bacteria</taxon>
        <taxon>Pseudomonadati</taxon>
        <taxon>Pseudomonadota</taxon>
        <taxon>Gammaproteobacteria</taxon>
        <taxon>Enterobacterales</taxon>
        <taxon>Yersiniaceae</taxon>
        <taxon>Serratia</taxon>
    </lineage>
</organism>
<dbReference type="Proteomes" id="UP000284338">
    <property type="component" value="Unassembled WGS sequence"/>
</dbReference>
<evidence type="ECO:0000313" key="1">
    <source>
        <dbReference type="EMBL" id="RJF54412.1"/>
    </source>
</evidence>
<dbReference type="NCBIfam" id="TIGR01053">
    <property type="entry name" value="LSD1"/>
    <property type="match status" value="1"/>
</dbReference>
<protein>
    <submittedName>
        <fullName evidence="1">Uncharacterized protein</fullName>
    </submittedName>
</protein>